<dbReference type="Proteomes" id="UP000314616">
    <property type="component" value="Chromosome"/>
</dbReference>
<proteinExistence type="predicted"/>
<dbReference type="AlphaFoldDB" id="A0A5B8C0K4"/>
<sequence length="99" mass="11576">MTTSPVDRVAADLGMTEEQRAALYFHTRRHERYVVPRARRGRGRQQHAHAPTRLRRGIPRWSWVYDLTTEERREHVARVCAERILSGEWGTEPPTEDAA</sequence>
<protein>
    <submittedName>
        <fullName evidence="1">Uncharacterized protein</fullName>
    </submittedName>
</protein>
<evidence type="ECO:0000313" key="1">
    <source>
        <dbReference type="EMBL" id="QDC24093.1"/>
    </source>
</evidence>
<organism evidence="1 2">
    <name type="scientific">Georgenia yuyongxinii</name>
    <dbReference type="NCBI Taxonomy" id="2589797"/>
    <lineage>
        <taxon>Bacteria</taxon>
        <taxon>Bacillati</taxon>
        <taxon>Actinomycetota</taxon>
        <taxon>Actinomycetes</taxon>
        <taxon>Micrococcales</taxon>
        <taxon>Bogoriellaceae</taxon>
        <taxon>Georgenia</taxon>
    </lineage>
</organism>
<evidence type="ECO:0000313" key="2">
    <source>
        <dbReference type="Proteomes" id="UP000314616"/>
    </source>
</evidence>
<name>A0A5B8C0K4_9MICO</name>
<accession>A0A5B8C0K4</accession>
<gene>
    <name evidence="1" type="ORF">FE374_05120</name>
</gene>
<reference evidence="1 2" key="1">
    <citation type="submission" date="2019-05" db="EMBL/GenBank/DDBJ databases">
        <title>Georgenia *** sp. nov., and Georgenia *** sp. nov., isolated from the intestinal contents of plateau pika (Ochotona curzoniae) in the Qinghai-Tibet plateau of China.</title>
        <authorList>
            <person name="Tian Z."/>
        </authorList>
    </citation>
    <scope>NUCLEOTIDE SEQUENCE [LARGE SCALE GENOMIC DNA]</scope>
    <source>
        <strain evidence="1 2">Z443</strain>
    </source>
</reference>
<dbReference type="RefSeq" id="WP_139927537.1">
    <property type="nucleotide sequence ID" value="NZ_CP040915.1"/>
</dbReference>
<dbReference type="EMBL" id="CP040915">
    <property type="protein sequence ID" value="QDC24093.1"/>
    <property type="molecule type" value="Genomic_DNA"/>
</dbReference>
<dbReference type="KEGG" id="gyu:FE374_05120"/>